<dbReference type="GO" id="GO:0000055">
    <property type="term" value="P:ribosomal large subunit export from nucleus"/>
    <property type="evidence" value="ECO:0007669"/>
    <property type="project" value="TreeGrafter"/>
</dbReference>
<feature type="compositionally biased region" description="Basic and acidic residues" evidence="3">
    <location>
        <begin position="1043"/>
        <end position="1065"/>
    </location>
</feature>
<evidence type="ECO:0000256" key="3">
    <source>
        <dbReference type="SAM" id="MobiDB-lite"/>
    </source>
</evidence>
<evidence type="ECO:0000256" key="1">
    <source>
        <dbReference type="ARBA" id="ARBA00022741"/>
    </source>
</evidence>
<sequence>MEIKGWEFLLDDAECEHENSALISVLKFHLVVKSFIDGGIDHTTLLTAYSNLLSFCPLGEFHTRLEASKIVAKVLLSENRYVLSYLINLNAYFECFATKISDQKANLRLPIEKELKDFIKIVKFQDLNVYRAKETGRHAHRQLFKMVRSYREALQDPVAKHMNIALTVPQEIIDDCRSSICPKVLDHDINFSANNQHLVALISYISKFNQFSSKLISQLSNDRCFREINDDLCQTALEFGSEIRKNINYGYVKEENLKLYKRNKQKRTNLLVDLFESLRLNGFRYREGVSIVNQKLDALIFEFDGSKSICGRTVQRFDRLFWYCIQRKNIFDRISGQKLHDQIDGNISQRCVGYVKLFIKMLTNFRANLQNWDMMIENVSKYETLFQISSPENCSIDFFELQSRGRKILTTLSDLGRNLSYKLDRTSDIWNCNIGLNKENFNLNPIINRSPILTFLDHKDGRFSNHLSTLKKISSDVKDLQENIAEIEDSSKRVDGYLSLENFEKINGICSKLKSVETPLKILLDISSNPYSADANFYNTYLIECLDLIGNFNSAGLLLIDSESMLRNNDDLAENLANKLYFVVQELWKVLDDKSGIKDSDDTIVGKLNECKMLSRVFSFEKVLQLSNKLMEECRANCSSINPFIRSIFTNYSTVCKTFSTRCFSMYVELSILFLGIIESWMHLLKENGHYRSILFSKTFFSRKKGFVKEVPDLDADDQNKLKNGGEKFEDTENAGMGDGRGAKDVSDDIDDLGQVEGLKKKDNNENLDPEEDEKMENVDKPLEIEDDFEASLEDLALNDEEEKSENGHDEKDEQMNEPDWQKGEAENPENNQLDPKMWNDREEEQNSTLDDETEGAKDAQEDMVAKDHNRIPEKENEEKAELSELEVDDKEQLLPDNEDDVENIDLSEMIDRDGSDEEEEEESSSAKNAGTDEDMETEKEKDGEVDKDFINPEDQQPFVEDEAQPTTDQKPSNEAQTIKQSGGSDRNDDQNLNEKNQQEIENQLSDDITKEGLDSEKNDTARNEKEDDGGKSGRSFAKKRSSREDETNERSSENHKKQKVDESNKTLAVENQQKEMIEKSREICEIGDLDDVIEIDDDTTYTHQPNLNSTEKVKQVLDSTSLDIAKEQVAQKEKDSEMDIDVVEENEEDSTRKDRKEKEAPKYNGTAIDHESSTSLEEDSADDIIILGEYKPSTIHTCLDFYNQASTSKMFENEMLQYFDNKSDTNPGESNQQNKVLWAKYALWTQALASELSENLRLTLEPTLATKYQGDYRTGKRLNIRKLVPYIASFYRKNKIWLRRTKKAKRDYQIMLAIDDSSSMNDNKTKQLAFESLALMSNALRYLESGQLAVCKFGEQTHLLHPFDRQFDDDEGAWTLSHLTFEQKATNIIPIKSFNNYDSPVVMGGNFNMTVDENLRQIRW</sequence>
<feature type="compositionally biased region" description="Basic and acidic residues" evidence="3">
    <location>
        <begin position="1073"/>
        <end position="1082"/>
    </location>
</feature>
<dbReference type="GO" id="GO:0000027">
    <property type="term" value="P:ribosomal large subunit assembly"/>
    <property type="evidence" value="ECO:0007669"/>
    <property type="project" value="TreeGrafter"/>
</dbReference>
<dbReference type="PANTHER" id="PTHR48103">
    <property type="entry name" value="MIDASIN-RELATED"/>
    <property type="match status" value="1"/>
</dbReference>
<dbReference type="GO" id="GO:0005634">
    <property type="term" value="C:nucleus"/>
    <property type="evidence" value="ECO:0007669"/>
    <property type="project" value="TreeGrafter"/>
</dbReference>
<feature type="compositionally biased region" description="Basic and acidic residues" evidence="3">
    <location>
        <begin position="939"/>
        <end position="951"/>
    </location>
</feature>
<feature type="compositionally biased region" description="Acidic residues" evidence="3">
    <location>
        <begin position="842"/>
        <end position="854"/>
    </location>
</feature>
<proteinExistence type="predicted"/>
<accession>A0A915IPR7</accession>
<feature type="compositionally biased region" description="Basic and acidic residues" evidence="3">
    <location>
        <begin position="855"/>
        <end position="883"/>
    </location>
</feature>
<feature type="compositionally biased region" description="Polar residues" evidence="3">
    <location>
        <begin position="994"/>
        <end position="1007"/>
    </location>
</feature>
<feature type="compositionally biased region" description="Acidic residues" evidence="3">
    <location>
        <begin position="766"/>
        <end position="775"/>
    </location>
</feature>
<keyword evidence="2" id="KW-0067">ATP-binding</keyword>
<evidence type="ECO:0000313" key="5">
    <source>
        <dbReference type="WBParaSite" id="nRc.2.0.1.t15870-RA"/>
    </source>
</evidence>
<keyword evidence="1" id="KW-0547">Nucleotide-binding</keyword>
<dbReference type="InterPro" id="IPR036465">
    <property type="entry name" value="vWFA_dom_sf"/>
</dbReference>
<organism evidence="4 5">
    <name type="scientific">Romanomermis culicivorax</name>
    <name type="common">Nematode worm</name>
    <dbReference type="NCBI Taxonomy" id="13658"/>
    <lineage>
        <taxon>Eukaryota</taxon>
        <taxon>Metazoa</taxon>
        <taxon>Ecdysozoa</taxon>
        <taxon>Nematoda</taxon>
        <taxon>Enoplea</taxon>
        <taxon>Dorylaimia</taxon>
        <taxon>Mermithida</taxon>
        <taxon>Mermithoidea</taxon>
        <taxon>Mermithidae</taxon>
        <taxon>Romanomermis</taxon>
    </lineage>
</organism>
<dbReference type="OMA" id="SARWEYI"/>
<dbReference type="WBParaSite" id="nRc.2.0.1.t15870-RA">
    <property type="protein sequence ID" value="nRc.2.0.1.t15870-RA"/>
    <property type="gene ID" value="nRc.2.0.1.g15870"/>
</dbReference>
<dbReference type="PANTHER" id="PTHR48103:SF2">
    <property type="entry name" value="MIDASIN"/>
    <property type="match status" value="1"/>
</dbReference>
<dbReference type="GO" id="GO:0030687">
    <property type="term" value="C:preribosome, large subunit precursor"/>
    <property type="evidence" value="ECO:0007669"/>
    <property type="project" value="TreeGrafter"/>
</dbReference>
<protein>
    <submittedName>
        <fullName evidence="5">Midasin</fullName>
    </submittedName>
</protein>
<reference evidence="5" key="1">
    <citation type="submission" date="2022-11" db="UniProtKB">
        <authorList>
            <consortium name="WormBaseParasite"/>
        </authorList>
    </citation>
    <scope>IDENTIFICATION</scope>
</reference>
<dbReference type="SUPFAM" id="SSF53300">
    <property type="entry name" value="vWA-like"/>
    <property type="match status" value="1"/>
</dbReference>
<feature type="compositionally biased region" description="Basic and acidic residues" evidence="3">
    <location>
        <begin position="1129"/>
        <end position="1138"/>
    </location>
</feature>
<feature type="compositionally biased region" description="Basic and acidic residues" evidence="3">
    <location>
        <begin position="716"/>
        <end position="731"/>
    </location>
</feature>
<evidence type="ECO:0000256" key="2">
    <source>
        <dbReference type="ARBA" id="ARBA00022840"/>
    </source>
</evidence>
<feature type="region of interest" description="Disordered" evidence="3">
    <location>
        <begin position="1129"/>
        <end position="1179"/>
    </location>
</feature>
<feature type="compositionally biased region" description="Acidic residues" evidence="3">
    <location>
        <begin position="897"/>
        <end position="906"/>
    </location>
</feature>
<name>A0A915IPR7_ROMCU</name>
<feature type="region of interest" description="Disordered" evidence="3">
    <location>
        <begin position="716"/>
        <end position="1082"/>
    </location>
</feature>
<keyword evidence="4" id="KW-1185">Reference proteome</keyword>
<feature type="compositionally biased region" description="Acidic residues" evidence="3">
    <location>
        <begin position="785"/>
        <end position="804"/>
    </location>
</feature>
<evidence type="ECO:0000313" key="4">
    <source>
        <dbReference type="Proteomes" id="UP000887565"/>
    </source>
</evidence>
<feature type="compositionally biased region" description="Basic and acidic residues" evidence="3">
    <location>
        <begin position="1008"/>
        <end position="1032"/>
    </location>
</feature>
<dbReference type="Proteomes" id="UP000887565">
    <property type="component" value="Unplaced"/>
</dbReference>
<feature type="compositionally biased region" description="Acidic residues" evidence="3">
    <location>
        <begin position="915"/>
        <end position="924"/>
    </location>
</feature>
<feature type="compositionally biased region" description="Polar residues" evidence="3">
    <location>
        <begin position="965"/>
        <end position="985"/>
    </location>
</feature>
<feature type="compositionally biased region" description="Basic and acidic residues" evidence="3">
    <location>
        <begin position="805"/>
        <end position="826"/>
    </location>
</feature>
<feature type="compositionally biased region" description="Acidic residues" evidence="3">
    <location>
        <begin position="1139"/>
        <end position="1149"/>
    </location>
</feature>
<feature type="compositionally biased region" description="Basic and acidic residues" evidence="3">
    <location>
        <begin position="1150"/>
        <end position="1162"/>
    </location>
</feature>
<dbReference type="GO" id="GO:0005524">
    <property type="term" value="F:ATP binding"/>
    <property type="evidence" value="ECO:0007669"/>
    <property type="project" value="UniProtKB-KW"/>
</dbReference>